<evidence type="ECO:0000256" key="2">
    <source>
        <dbReference type="ARBA" id="ARBA00009765"/>
    </source>
</evidence>
<dbReference type="GeneID" id="79314983"/>
<evidence type="ECO:0000256" key="5">
    <source>
        <dbReference type="ARBA" id="ARBA00022692"/>
    </source>
</evidence>
<gene>
    <name evidence="8 9" type="primary">corA</name>
    <name evidence="9" type="ORF">ACFQPE_04235</name>
</gene>
<keyword evidence="6 8" id="KW-1133">Transmembrane helix</keyword>
<dbReference type="Proteomes" id="UP001596547">
    <property type="component" value="Unassembled WGS sequence"/>
</dbReference>
<feature type="transmembrane region" description="Helical" evidence="8">
    <location>
        <begin position="300"/>
        <end position="324"/>
    </location>
</feature>
<evidence type="ECO:0000256" key="6">
    <source>
        <dbReference type="ARBA" id="ARBA00022989"/>
    </source>
</evidence>
<dbReference type="FunFam" id="1.20.58.340:FF:000012">
    <property type="entry name" value="Magnesium transport protein CorA"/>
    <property type="match status" value="1"/>
</dbReference>
<evidence type="ECO:0000256" key="7">
    <source>
        <dbReference type="ARBA" id="ARBA00023136"/>
    </source>
</evidence>
<keyword evidence="8" id="KW-0406">Ion transport</keyword>
<sequence length="330" mass="37379">MISALSYASGAVERRSVDGSADLSVLKSEQGTAWVDATDATETELRLVADVFGIHPLAVEDVLNNVRPKTEEFTDYTFVLAKEAELTRGDRPFDEEVRDEPLGVFIGEDWVCTLSVSPIAAVQRVWSAVTQWDERLLQRGADYTAYRVIDTVVDDYFDLLDRIETQIERIEEEVLVSTGIDTLERINGVRRDLLAFRKVTWPARESIGALARGDTGYVRPEMEKYFRDVYDHLVHIVDLTETYRDLTSGARDIYLNTLSQSTNEVMKTLTVVATIFLPLTFIAGVYGMNFGDSRFNMPELAWPLGYPAVMVGMLLVALVMLIYFREREYL</sequence>
<keyword evidence="10" id="KW-1185">Reference proteome</keyword>
<dbReference type="GO" id="GO:0015095">
    <property type="term" value="F:magnesium ion transmembrane transporter activity"/>
    <property type="evidence" value="ECO:0007669"/>
    <property type="project" value="UniProtKB-UniRule"/>
</dbReference>
<evidence type="ECO:0000256" key="8">
    <source>
        <dbReference type="RuleBase" id="RU362010"/>
    </source>
</evidence>
<comment type="similarity">
    <text evidence="2 8">Belongs to the CorA metal ion transporter (MIT) (TC 1.A.35) family.</text>
</comment>
<dbReference type="CDD" id="cd12828">
    <property type="entry name" value="TmCorA-like_1"/>
    <property type="match status" value="1"/>
</dbReference>
<accession>A0ABD6A7Q9</accession>
<comment type="subcellular location">
    <subcellularLocation>
        <location evidence="1">Cell membrane</location>
        <topology evidence="1">Multi-pass membrane protein</topology>
    </subcellularLocation>
    <subcellularLocation>
        <location evidence="8">Membrane</location>
        <topology evidence="8">Multi-pass membrane protein</topology>
    </subcellularLocation>
</comment>
<dbReference type="RefSeq" id="WP_276305404.1">
    <property type="nucleotide sequence ID" value="NZ_CP119992.1"/>
</dbReference>
<feature type="transmembrane region" description="Helical" evidence="8">
    <location>
        <begin position="269"/>
        <end position="288"/>
    </location>
</feature>
<dbReference type="EMBL" id="JBHTBF010000001">
    <property type="protein sequence ID" value="MFC7316003.1"/>
    <property type="molecule type" value="Genomic_DNA"/>
</dbReference>
<dbReference type="InterPro" id="IPR045861">
    <property type="entry name" value="CorA_cytoplasmic_dom"/>
</dbReference>
<evidence type="ECO:0000256" key="4">
    <source>
        <dbReference type="ARBA" id="ARBA00022475"/>
    </source>
</evidence>
<organism evidence="9 10">
    <name type="scientific">Halomarina halobia</name>
    <dbReference type="NCBI Taxonomy" id="3033386"/>
    <lineage>
        <taxon>Archaea</taxon>
        <taxon>Methanobacteriati</taxon>
        <taxon>Methanobacteriota</taxon>
        <taxon>Stenosarchaea group</taxon>
        <taxon>Halobacteria</taxon>
        <taxon>Halobacteriales</taxon>
        <taxon>Natronomonadaceae</taxon>
        <taxon>Halomarina</taxon>
    </lineage>
</organism>
<dbReference type="InterPro" id="IPR045863">
    <property type="entry name" value="CorA_TM1_TM2"/>
</dbReference>
<dbReference type="Gene3D" id="1.20.58.340">
    <property type="entry name" value="Magnesium transport protein CorA, transmembrane region"/>
    <property type="match status" value="2"/>
</dbReference>
<keyword evidence="7 8" id="KW-0472">Membrane</keyword>
<evidence type="ECO:0000256" key="3">
    <source>
        <dbReference type="ARBA" id="ARBA00022448"/>
    </source>
</evidence>
<comment type="function">
    <text evidence="8">Mediates influx of magnesium ions.</text>
</comment>
<dbReference type="GO" id="GO:0005886">
    <property type="term" value="C:plasma membrane"/>
    <property type="evidence" value="ECO:0007669"/>
    <property type="project" value="UniProtKB-SubCell"/>
</dbReference>
<evidence type="ECO:0000313" key="10">
    <source>
        <dbReference type="Proteomes" id="UP001596547"/>
    </source>
</evidence>
<dbReference type="PANTHER" id="PTHR46494">
    <property type="entry name" value="CORA FAMILY METAL ION TRANSPORTER (EUROFUNG)"/>
    <property type="match status" value="1"/>
</dbReference>
<proteinExistence type="inferred from homology"/>
<dbReference type="AlphaFoldDB" id="A0ABD6A7Q9"/>
<reference evidence="9 10" key="1">
    <citation type="journal article" date="2019" name="Int. J. Syst. Evol. Microbiol.">
        <title>The Global Catalogue of Microorganisms (GCM) 10K type strain sequencing project: providing services to taxonomists for standard genome sequencing and annotation.</title>
        <authorList>
            <consortium name="The Broad Institute Genomics Platform"/>
            <consortium name="The Broad Institute Genome Sequencing Center for Infectious Disease"/>
            <person name="Wu L."/>
            <person name="Ma J."/>
        </authorList>
    </citation>
    <scope>NUCLEOTIDE SEQUENCE [LARGE SCALE GENOMIC DNA]</scope>
    <source>
        <strain evidence="9 10">PSR21</strain>
    </source>
</reference>
<dbReference type="NCBIfam" id="TIGR00383">
    <property type="entry name" value="corA"/>
    <property type="match status" value="1"/>
</dbReference>
<protein>
    <recommendedName>
        <fullName evidence="8">Magnesium transport protein CorA</fullName>
    </recommendedName>
</protein>
<comment type="caution">
    <text evidence="9">The sequence shown here is derived from an EMBL/GenBank/DDBJ whole genome shotgun (WGS) entry which is preliminary data.</text>
</comment>
<dbReference type="PANTHER" id="PTHR46494:SF1">
    <property type="entry name" value="CORA FAMILY METAL ION TRANSPORTER (EUROFUNG)"/>
    <property type="match status" value="1"/>
</dbReference>
<dbReference type="InterPro" id="IPR004488">
    <property type="entry name" value="Mg/Co-transport_prot_CorA"/>
</dbReference>
<keyword evidence="3 8" id="KW-0813">Transport</keyword>
<dbReference type="SUPFAM" id="SSF143865">
    <property type="entry name" value="CorA soluble domain-like"/>
    <property type="match status" value="1"/>
</dbReference>
<name>A0ABD6A7Q9_9EURY</name>
<keyword evidence="5 8" id="KW-0812">Transmembrane</keyword>
<dbReference type="Pfam" id="PF01544">
    <property type="entry name" value="CorA"/>
    <property type="match status" value="1"/>
</dbReference>
<dbReference type="Gene3D" id="3.30.460.20">
    <property type="entry name" value="CorA soluble domain-like"/>
    <property type="match status" value="1"/>
</dbReference>
<keyword evidence="8" id="KW-0460">Magnesium</keyword>
<dbReference type="GO" id="GO:0015087">
    <property type="term" value="F:cobalt ion transmembrane transporter activity"/>
    <property type="evidence" value="ECO:0007669"/>
    <property type="project" value="UniProtKB-UniRule"/>
</dbReference>
<keyword evidence="4 8" id="KW-1003">Cell membrane</keyword>
<evidence type="ECO:0000256" key="1">
    <source>
        <dbReference type="ARBA" id="ARBA00004651"/>
    </source>
</evidence>
<dbReference type="InterPro" id="IPR002523">
    <property type="entry name" value="MgTranspt_CorA/ZnTranspt_ZntB"/>
</dbReference>
<evidence type="ECO:0000313" key="9">
    <source>
        <dbReference type="EMBL" id="MFC7316003.1"/>
    </source>
</evidence>
<dbReference type="SUPFAM" id="SSF144083">
    <property type="entry name" value="Magnesium transport protein CorA, transmembrane region"/>
    <property type="match status" value="1"/>
</dbReference>